<dbReference type="Pfam" id="PF17867">
    <property type="entry name" value="AAA_lid_7"/>
    <property type="match status" value="1"/>
</dbReference>
<name>A0A426ZQV9_ENSVE</name>
<feature type="domain" description="Midasin AAA lid" evidence="4">
    <location>
        <begin position="298"/>
        <end position="393"/>
    </location>
</feature>
<dbReference type="EMBL" id="AMZH03005437">
    <property type="protein sequence ID" value="RRT66389.1"/>
    <property type="molecule type" value="Genomic_DNA"/>
</dbReference>
<dbReference type="PANTHER" id="PTHR48103">
    <property type="entry name" value="MIDASIN-RELATED"/>
    <property type="match status" value="1"/>
</dbReference>
<evidence type="ECO:0000313" key="5">
    <source>
        <dbReference type="EMBL" id="RRT66389.1"/>
    </source>
</evidence>
<dbReference type="Gene3D" id="3.40.50.300">
    <property type="entry name" value="P-loop containing nucleotide triphosphate hydrolases"/>
    <property type="match status" value="3"/>
</dbReference>
<evidence type="ECO:0008006" key="7">
    <source>
        <dbReference type="Google" id="ProtNLM"/>
    </source>
</evidence>
<dbReference type="GO" id="GO:0016887">
    <property type="term" value="F:ATP hydrolysis activity"/>
    <property type="evidence" value="ECO:0007669"/>
    <property type="project" value="InterPro"/>
</dbReference>
<dbReference type="CDD" id="cd00009">
    <property type="entry name" value="AAA"/>
    <property type="match status" value="1"/>
</dbReference>
<keyword evidence="1" id="KW-0547">Nucleotide-binding</keyword>
<proteinExistence type="predicted"/>
<dbReference type="PANTHER" id="PTHR48103:SF2">
    <property type="entry name" value="MIDASIN"/>
    <property type="match status" value="1"/>
</dbReference>
<comment type="caution">
    <text evidence="5">The sequence shown here is derived from an EMBL/GenBank/DDBJ whole genome shotgun (WGS) entry which is preliminary data.</text>
</comment>
<dbReference type="InterPro" id="IPR027417">
    <property type="entry name" value="P-loop_NTPase"/>
</dbReference>
<dbReference type="FunFam" id="3.40.50.300:FF:001384">
    <property type="entry name" value="Midasin"/>
    <property type="match status" value="1"/>
</dbReference>
<dbReference type="Pfam" id="PF07728">
    <property type="entry name" value="AAA_5"/>
    <property type="match status" value="1"/>
</dbReference>
<dbReference type="SUPFAM" id="SSF52540">
    <property type="entry name" value="P-loop containing nucleoside triphosphate hydrolases"/>
    <property type="match status" value="2"/>
</dbReference>
<accession>A0A426ZQV9</accession>
<evidence type="ECO:0000256" key="2">
    <source>
        <dbReference type="ARBA" id="ARBA00022840"/>
    </source>
</evidence>
<reference evidence="5 6" key="1">
    <citation type="journal article" date="2014" name="Agronomy (Basel)">
        <title>A Draft Genome Sequence for Ensete ventricosum, the Drought-Tolerant Tree Against Hunger.</title>
        <authorList>
            <person name="Harrison J."/>
            <person name="Moore K.A."/>
            <person name="Paszkiewicz K."/>
            <person name="Jones T."/>
            <person name="Grant M."/>
            <person name="Ambacheew D."/>
            <person name="Muzemil S."/>
            <person name="Studholme D.J."/>
        </authorList>
    </citation>
    <scope>NUCLEOTIDE SEQUENCE [LARGE SCALE GENOMIC DNA]</scope>
</reference>
<evidence type="ECO:0000256" key="1">
    <source>
        <dbReference type="ARBA" id="ARBA00022741"/>
    </source>
</evidence>
<evidence type="ECO:0000259" key="4">
    <source>
        <dbReference type="Pfam" id="PF17867"/>
    </source>
</evidence>
<organism evidence="5 6">
    <name type="scientific">Ensete ventricosum</name>
    <name type="common">Abyssinian banana</name>
    <name type="synonym">Musa ensete</name>
    <dbReference type="NCBI Taxonomy" id="4639"/>
    <lineage>
        <taxon>Eukaryota</taxon>
        <taxon>Viridiplantae</taxon>
        <taxon>Streptophyta</taxon>
        <taxon>Embryophyta</taxon>
        <taxon>Tracheophyta</taxon>
        <taxon>Spermatophyta</taxon>
        <taxon>Magnoliopsida</taxon>
        <taxon>Liliopsida</taxon>
        <taxon>Zingiberales</taxon>
        <taxon>Musaceae</taxon>
        <taxon>Ensete</taxon>
    </lineage>
</organism>
<dbReference type="InterPro" id="IPR011704">
    <property type="entry name" value="ATPase_dyneun-rel_AAA"/>
</dbReference>
<dbReference type="GO" id="GO:0000055">
    <property type="term" value="P:ribosomal large subunit export from nucleus"/>
    <property type="evidence" value="ECO:0007669"/>
    <property type="project" value="TreeGrafter"/>
</dbReference>
<dbReference type="GO" id="GO:0005524">
    <property type="term" value="F:ATP binding"/>
    <property type="evidence" value="ECO:0007669"/>
    <property type="project" value="UniProtKB-KW"/>
</dbReference>
<dbReference type="InterPro" id="IPR040848">
    <property type="entry name" value="AAA_lid_7"/>
</dbReference>
<dbReference type="GO" id="GO:0030687">
    <property type="term" value="C:preribosome, large subunit precursor"/>
    <property type="evidence" value="ECO:0007669"/>
    <property type="project" value="TreeGrafter"/>
</dbReference>
<evidence type="ECO:0000259" key="3">
    <source>
        <dbReference type="Pfam" id="PF07728"/>
    </source>
</evidence>
<gene>
    <name evidence="5" type="ORF">B296_00040228</name>
</gene>
<protein>
    <recommendedName>
        <fullName evidence="7">AAA+ ATPase domain-containing protein</fullName>
    </recommendedName>
</protein>
<keyword evidence="2" id="KW-0067">ATP-binding</keyword>
<dbReference type="FunFam" id="3.40.50.300:FF:001861">
    <property type="entry name" value="Midasin"/>
    <property type="match status" value="1"/>
</dbReference>
<dbReference type="Proteomes" id="UP000287651">
    <property type="component" value="Unassembled WGS sequence"/>
</dbReference>
<feature type="domain" description="ATPase dynein-related AAA" evidence="3">
    <location>
        <begin position="147"/>
        <end position="283"/>
    </location>
</feature>
<evidence type="ECO:0000313" key="6">
    <source>
        <dbReference type="Proteomes" id="UP000287651"/>
    </source>
</evidence>
<dbReference type="GO" id="GO:0005634">
    <property type="term" value="C:nucleus"/>
    <property type="evidence" value="ECO:0007669"/>
    <property type="project" value="TreeGrafter"/>
</dbReference>
<dbReference type="AlphaFoldDB" id="A0A426ZQV9"/>
<sequence>MADSTLVLVDSQFTKLENYGWGDDVKQTGILTCNNIDSKEQFGINPFYISKVFTAYWYTDQDKLAQCTCSALSSLNKIIKNEYVSAFFMLVILPIQMKISLLVPIGTFSLDNEFCCNECKHKGFEFLAPTTSRNVLRVLRAMQLSKPVLLEGSPGVGKTSLVVALAEYSGHSVVRINLSEQTDMMDLLGSDLPIQRDSGMEFSWCDGILLEALKKGSWVLLDELNLAPQSGLNAILDHRAEVFIPELGLTFKCPPSFRVFACQNPSHQGGGRKCLPKSFLNRFTKVYVDELDADDYLFICRSQYPSVPETLLTKLICFNNRLYEDTMISRKYGQEGSPWEFNLRDVMRSCQIIEDTSKEASVDRFLSIVYIQRMRTVADRHEVIKLYTEVFGVKPSLTQFPKVHVNPNYLILGSACVERNHFQPSKILKSQLNILPGILHNLEAVLHCVQRRWLCILVGPCSSGKTSLIRLLAHLTGNVLHELNLSSGTDVTDLLGCFEQYNSFRSYRDVITQVERYVSEYFGLRLERDWKGLINERRNLFSKWFAFLVSKICNSHPTSLFPRLWKHDLCSSLNLLIVKTLLYIQKKETMKPSANFEWVSGILIKAIENGEWVVLQNANLCNPTVLDRINSLVEPNGSITINECGLADGKPLVLDAHPKFQMFLTVDPTHGEVSRAMRNRGVEIFLMQPTWLPDEEEDKEEINVNDVKRFLICSGIPCSKLVLAMSKAHMHVQSAGSCLGVRITLLELTRWVQLFQQLLVKGNQPKWSLQLSWEHTYLSSLGEAEGMEAVMQAKLSYLSDTDWYKFNELSGYSLHLPGGWPAPLTLRHLLWYSRETCVRHNCIFLEFLASQCASFKANMSCYGMLPSCMSREFQPYATNDIEQFDLALANKMLFFAAHWSLEQATESDVTLYILLFKWYSSKVQPYCNFFNSFLNILEKERDHPIWKYIHNCWKEVISHYKIDISARPLPVLSSEVVRLASQAMLKNCHEYLHNAMNCVRVLSLTYQQWTMERDSSCGEGTFQYLLLPVLNTLRCLEADVLKAIVESEELQLIYAELLEYHMLFWKSIIASDYDLSSVTWNFLRKKVMKLQPHFSKAVESILVETRNLNHIPIWTFHMEKPTLWRYGGHPFLPASADIFYKMQQLLTFCNVVWTRIKLLRLNFTDNLVIMKTVLSSDLDIRQLALQGAY</sequence>
<dbReference type="GO" id="GO:0000027">
    <property type="term" value="P:ribosomal large subunit assembly"/>
    <property type="evidence" value="ECO:0007669"/>
    <property type="project" value="TreeGrafter"/>
</dbReference>